<dbReference type="PANTHER" id="PTHR30085:SF2">
    <property type="entry name" value="GLUTAMATE_ASPARTATE IMPORT SOLUTE-BINDING PROTEIN"/>
    <property type="match status" value="1"/>
</dbReference>
<proteinExistence type="inferred from homology"/>
<reference evidence="6" key="1">
    <citation type="submission" date="2021-10" db="EMBL/GenBank/DDBJ databases">
        <title>The complete genome sequence of Leeia sp. TBRC 13508.</title>
        <authorList>
            <person name="Charoenyingcharoen P."/>
            <person name="Yukphan P."/>
        </authorList>
    </citation>
    <scope>NUCLEOTIDE SEQUENCE</scope>
    <source>
        <strain evidence="6">TBRC 13508</strain>
    </source>
</reference>
<protein>
    <submittedName>
        <fullName evidence="6">Amino acid ABC transporter substrate-binding protein</fullName>
    </submittedName>
</protein>
<feature type="domain" description="Solute-binding protein family 3/N-terminal" evidence="5">
    <location>
        <begin position="42"/>
        <end position="275"/>
    </location>
</feature>
<dbReference type="InterPro" id="IPR051455">
    <property type="entry name" value="Bact_solute-bind_prot3"/>
</dbReference>
<dbReference type="InterPro" id="IPR001638">
    <property type="entry name" value="Solute-binding_3/MltF_N"/>
</dbReference>
<dbReference type="EMBL" id="JAJBZT010000005">
    <property type="protein sequence ID" value="MCB6183830.1"/>
    <property type="molecule type" value="Genomic_DNA"/>
</dbReference>
<comment type="similarity">
    <text evidence="1">Belongs to the bacterial solute-binding protein 3 family.</text>
</comment>
<evidence type="ECO:0000313" key="7">
    <source>
        <dbReference type="Proteomes" id="UP001165395"/>
    </source>
</evidence>
<comment type="caution">
    <text evidence="6">The sequence shown here is derived from an EMBL/GenBank/DDBJ whole genome shotgun (WGS) entry which is preliminary data.</text>
</comment>
<dbReference type="CDD" id="cd13688">
    <property type="entry name" value="PBP2_GltI_DEBP"/>
    <property type="match status" value="1"/>
</dbReference>
<dbReference type="RefSeq" id="WP_227180613.1">
    <property type="nucleotide sequence ID" value="NZ_JAJBZT010000005.1"/>
</dbReference>
<dbReference type="Gene3D" id="3.40.190.10">
    <property type="entry name" value="Periplasmic binding protein-like II"/>
    <property type="match status" value="2"/>
</dbReference>
<feature type="signal peptide" evidence="4">
    <location>
        <begin position="1"/>
        <end position="30"/>
    </location>
</feature>
<dbReference type="Pfam" id="PF00497">
    <property type="entry name" value="SBP_bac_3"/>
    <property type="match status" value="1"/>
</dbReference>
<feature type="chain" id="PRO_5046072872" evidence="4">
    <location>
        <begin position="31"/>
        <end position="299"/>
    </location>
</feature>
<gene>
    <name evidence="6" type="ORF">LIN78_09755</name>
</gene>
<dbReference type="SMART" id="SM00062">
    <property type="entry name" value="PBPb"/>
    <property type="match status" value="1"/>
</dbReference>
<sequence length="299" mass="33321">MQKKHPSRSNPMLLAVASASAMLISQPSVADATLDRILSSGQINLGHFPGEEPFSDVDAQKQPIGYSIDLCKRVVEDLSKSSGKPIQINWVDVVDAKNRFTLMDGKKIDALCADTTNNRERQKKYSFSYTMYVAGIRLLSDKSKSYKSFSDLRGKKVGVIAGTTGEGLLKGVSNDKQLGYQVVMSKDLESLWELLEKKQVEAIAYDDILLANKAAKSKAGGNAYTFLHEYLSVEPYGIMTRKDDVDFMKTINKTLANLFITGEIMTYYNKWFMNGSRKIPLGHILSEDFKAPNNYPAYP</sequence>
<accession>A0ABS8D6J4</accession>
<keyword evidence="3 4" id="KW-0732">Signal</keyword>
<name>A0ABS8D6J4_9NEIS</name>
<keyword evidence="2" id="KW-0813">Transport</keyword>
<organism evidence="6 7">
    <name type="scientific">Leeia speluncae</name>
    <dbReference type="NCBI Taxonomy" id="2884804"/>
    <lineage>
        <taxon>Bacteria</taxon>
        <taxon>Pseudomonadati</taxon>
        <taxon>Pseudomonadota</taxon>
        <taxon>Betaproteobacteria</taxon>
        <taxon>Neisseriales</taxon>
        <taxon>Leeiaceae</taxon>
        <taxon>Leeia</taxon>
    </lineage>
</organism>
<dbReference type="Proteomes" id="UP001165395">
    <property type="component" value="Unassembled WGS sequence"/>
</dbReference>
<evidence type="ECO:0000256" key="3">
    <source>
        <dbReference type="ARBA" id="ARBA00022729"/>
    </source>
</evidence>
<evidence type="ECO:0000256" key="1">
    <source>
        <dbReference type="ARBA" id="ARBA00010333"/>
    </source>
</evidence>
<keyword evidence="7" id="KW-1185">Reference proteome</keyword>
<evidence type="ECO:0000259" key="5">
    <source>
        <dbReference type="SMART" id="SM00062"/>
    </source>
</evidence>
<evidence type="ECO:0000256" key="4">
    <source>
        <dbReference type="SAM" id="SignalP"/>
    </source>
</evidence>
<dbReference type="SUPFAM" id="SSF53850">
    <property type="entry name" value="Periplasmic binding protein-like II"/>
    <property type="match status" value="1"/>
</dbReference>
<evidence type="ECO:0000256" key="2">
    <source>
        <dbReference type="ARBA" id="ARBA00022448"/>
    </source>
</evidence>
<evidence type="ECO:0000313" key="6">
    <source>
        <dbReference type="EMBL" id="MCB6183830.1"/>
    </source>
</evidence>
<dbReference type="PANTHER" id="PTHR30085">
    <property type="entry name" value="AMINO ACID ABC TRANSPORTER PERMEASE"/>
    <property type="match status" value="1"/>
</dbReference>